<gene>
    <name evidence="1" type="ORF">IWQ57_000554</name>
</gene>
<evidence type="ECO:0000313" key="2">
    <source>
        <dbReference type="Proteomes" id="UP001140234"/>
    </source>
</evidence>
<comment type="caution">
    <text evidence="1">The sequence shown here is derived from an EMBL/GenBank/DDBJ whole genome shotgun (WGS) entry which is preliminary data.</text>
</comment>
<evidence type="ECO:0000313" key="1">
    <source>
        <dbReference type="EMBL" id="KAJ2775056.1"/>
    </source>
</evidence>
<reference evidence="1" key="1">
    <citation type="submission" date="2022-07" db="EMBL/GenBank/DDBJ databases">
        <title>Phylogenomic reconstructions and comparative analyses of Kickxellomycotina fungi.</title>
        <authorList>
            <person name="Reynolds N.K."/>
            <person name="Stajich J.E."/>
            <person name="Barry K."/>
            <person name="Grigoriev I.V."/>
            <person name="Crous P."/>
            <person name="Smith M.E."/>
        </authorList>
    </citation>
    <scope>NUCLEOTIDE SEQUENCE</scope>
    <source>
        <strain evidence="1">CBS 109366</strain>
    </source>
</reference>
<dbReference type="EMBL" id="JANBUJ010000042">
    <property type="protein sequence ID" value="KAJ2775056.1"/>
    <property type="molecule type" value="Genomic_DNA"/>
</dbReference>
<accession>A0ACC1K7L1</accession>
<dbReference type="Proteomes" id="UP001140234">
    <property type="component" value="Unassembled WGS sequence"/>
</dbReference>
<organism evidence="1 2">
    <name type="scientific">Coemansia nantahalensis</name>
    <dbReference type="NCBI Taxonomy" id="2789366"/>
    <lineage>
        <taxon>Eukaryota</taxon>
        <taxon>Fungi</taxon>
        <taxon>Fungi incertae sedis</taxon>
        <taxon>Zoopagomycota</taxon>
        <taxon>Kickxellomycotina</taxon>
        <taxon>Kickxellomycetes</taxon>
        <taxon>Kickxellales</taxon>
        <taxon>Kickxellaceae</taxon>
        <taxon>Coemansia</taxon>
    </lineage>
</organism>
<name>A0ACC1K7L1_9FUNG</name>
<proteinExistence type="predicted"/>
<keyword evidence="2" id="KW-1185">Reference proteome</keyword>
<sequence>MTDAEAAEGRQGERTSMDAEVPFCRVCRGEGSAEEPLFFPCRCSGSIKYVHQTCLEEWLEHSNKRYCELCGYKYEFSLLYDPEMPDSMPKRVILLQVVANTVSGFAAVVRSGLIAAMWFCLLPYLVYWVTRFYFWSGHSVMFGPVGLGTTPLPTAAPKDGVVPTATALIQPGLRRFAEFASWHDWYLHSLNNSQVVPVASFTGVIDGAANTALVVYTAVRILVKASVGLLRGVFGIAITDSQLNDLVEQTMEFSVKCIEGLVVTLASVVAFMLMFMLRDWIVTNAPIDDDFIDEADGLIAEDVPIDAGVDANHQRQQLNDDAPEGARQPLQVEGHLMVPENPQHRPMFAHLPDELPALNDLPPDERPMPLPPATHPVPEVHGATDAAPASAAADNRQGTPGETLGSAQSAVADRQLQAAPEGEHVAQYASTDTFGYLSPVSSNSSADIESDDSIANNQGPDVIDNAEHGDAVDFRSISDDYVDEGGLDLMAEPAPRSFESEDAWSIVGAGSSSAADGLALTRQDKNEHEGIRQDEHEGIQQNENELGILWAEPRADDGPEALNRGDAAAEQPVALGGNGAFFDDEDINNMGDFDGADGILEVLGFRGPLLNAVQYFVLVFMIVTSVIAVVAWLPYILGRAFAALAPVHVIVRGTHLLMELIDTAGEFVVSMLSLVVWERIRPAVVVLADAAGPLVIRSIALLVPDAREALAGAAGGLWDRLTSPRVQRLLLEKLRESWVVRFLFPWAPAVPANTAPPAAESAGSIRAKVMSALGLGVLSRQLAAVLARAARMAGWAPESAPGAMPVAAPMTGEHKLWKRLVDWGVPLDRMAQRLSEAAAGSTLDDRLLMMAIGHMLGVLLAWVVVAYAPRRMRRGALYGGARMLLRMAKLVFFIVVELTVLPVVYGYCLDLSLVLLLPVPASESLALGYTVLIRHHLAPLFTALIQHRWAWLLTALVEHRWVSIFTHWLLGMLFMVHFARAVMHCRQVMRPGLLWFLRDPNDPDFHPMREILEDPVLLQQYNIARSALMYCGVIVSCIGLSVAATVYAVPATFPIRWTPSTRFSDFPNSVVVMVALLPVAIMWGRPNEVLHFLFSRWWRLVAKAVRLSEFILGERRVLEEGAWVLKGLPWLPVPLAGLWMPTHVVQETFDAFNTTAFDRARTGPLAGALPTGEYVARLQEDIDQALAARHPHVRFVLGGGGNYRVPAIDTVPVVPGRSMLVPVDDNGDPVGDQYDYEAADSPELRGAEENRGRALPDPAPESGFRDRRFRREHYGVIYVPSWLRARLCLVLALGWLAIAAISGATLVLSLTIGRAACSRLGTMPAHDLYALSIGLLVLLVAAVLVFRTSTYLGDTFGRGTDRAAALLDLRRRAVQAWTTAWKIAVTTGVFFGAVPAVFGLVVEVYFVLLIRDRFGAQDVDKVLVRTPLQAMAQNWMFGVLHVCIGISVLRFFPALPWSRQLDRLYTGPPHTWHALRGVVVLAVPLVGTSLVAVTAPFVVATAAMWARGSLSADAAARMVMFEDLHVLAPCIKLVLCVALWLVAARQTRALYRTWARAVRDRVYLVGQQLHNIGEADAGAGEEQAAG</sequence>
<protein>
    <submittedName>
        <fullName evidence="1">Uncharacterized protein</fullName>
    </submittedName>
</protein>